<protein>
    <submittedName>
        <fullName evidence="4">Short-chain acyl-CoA dehydrogenase</fullName>
    </submittedName>
</protein>
<dbReference type="GO" id="GO:0016491">
    <property type="term" value="F:oxidoreductase activity"/>
    <property type="evidence" value="ECO:0007669"/>
    <property type="project" value="UniProtKB-KW"/>
</dbReference>
<dbReference type="PANTHER" id="PTHR43086">
    <property type="entry name" value="VERY-LONG-CHAIN 3-OXOOACYL-COA REDUCTASE"/>
    <property type="match status" value="1"/>
</dbReference>
<dbReference type="InterPro" id="IPR036291">
    <property type="entry name" value="NAD(P)-bd_dom_sf"/>
</dbReference>
<dbReference type="EMBL" id="AP017457">
    <property type="protein sequence ID" value="BAU99455.1"/>
    <property type="molecule type" value="Genomic_DNA"/>
</dbReference>
<dbReference type="OrthoDB" id="9797538at2"/>
<proteinExistence type="inferred from homology"/>
<evidence type="ECO:0000256" key="1">
    <source>
        <dbReference type="ARBA" id="ARBA00006484"/>
    </source>
</evidence>
<dbReference type="SUPFAM" id="SSF51735">
    <property type="entry name" value="NAD(P)-binding Rossmann-fold domains"/>
    <property type="match status" value="1"/>
</dbReference>
<dbReference type="RefSeq" id="WP_096381878.1">
    <property type="nucleotide sequence ID" value="NZ_AP017457.1"/>
</dbReference>
<evidence type="ECO:0000256" key="3">
    <source>
        <dbReference type="RuleBase" id="RU000363"/>
    </source>
</evidence>
<dbReference type="KEGG" id="amin:AUMI_19130"/>
<evidence type="ECO:0000313" key="4">
    <source>
        <dbReference type="EMBL" id="BAU99455.1"/>
    </source>
</evidence>
<dbReference type="PRINTS" id="PR00081">
    <property type="entry name" value="GDHRDH"/>
</dbReference>
<reference evidence="4 5" key="1">
    <citation type="journal article" date="2016" name="Genome Announc.">
        <title>Complete Genome Sequence of Aurantimicrobium minutum Type Strain KNCT, a Planktonic Ultramicrobacterium Isolated from River Water.</title>
        <authorList>
            <person name="Nakai R."/>
            <person name="Fujisawa T."/>
            <person name="Nakamura Y."/>
            <person name="Nishide H."/>
            <person name="Uchiyama I."/>
            <person name="Baba T."/>
            <person name="Toyoda A."/>
            <person name="Fujiyama A."/>
            <person name="Naganuma T."/>
            <person name="Niki H."/>
        </authorList>
    </citation>
    <scope>NUCLEOTIDE SEQUENCE [LARGE SCALE GENOMIC DNA]</scope>
    <source>
        <strain evidence="4 5">KNC</strain>
    </source>
</reference>
<accession>A0A173LWV7</accession>
<dbReference type="InterPro" id="IPR002347">
    <property type="entry name" value="SDR_fam"/>
</dbReference>
<gene>
    <name evidence="4" type="ORF">AUMI_19130</name>
</gene>
<dbReference type="Pfam" id="PF00106">
    <property type="entry name" value="adh_short"/>
    <property type="match status" value="1"/>
</dbReference>
<dbReference type="Gene3D" id="3.40.50.720">
    <property type="entry name" value="NAD(P)-binding Rossmann-like Domain"/>
    <property type="match status" value="1"/>
</dbReference>
<dbReference type="PIRSF" id="PIRSF000126">
    <property type="entry name" value="11-beta-HSD1"/>
    <property type="match status" value="1"/>
</dbReference>
<dbReference type="Proteomes" id="UP000243847">
    <property type="component" value="Chromosome sequence1"/>
</dbReference>
<dbReference type="PRINTS" id="PR00080">
    <property type="entry name" value="SDRFAMILY"/>
</dbReference>
<name>A0A173LWV7_9MICO</name>
<evidence type="ECO:0000256" key="2">
    <source>
        <dbReference type="ARBA" id="ARBA00023002"/>
    </source>
</evidence>
<comment type="similarity">
    <text evidence="1 3">Belongs to the short-chain dehydrogenases/reductases (SDR) family.</text>
</comment>
<sequence length="259" mass="27085">MEYTGSTALITGASAGIGVAYADGFAARGANLVLVARRKDRLDVLAARLRQQYSVNVEVIALDLTSAGAVAKLEKEMAKKKLTVDVLVNNAGFGLNGFFVNEDRALTQQEITLNIGVLVDLTAAFLPGMLERDRGAVVNIASTASFQPVPGMAVYGATKAFVRSFTEALWGELGTSKVRVLAVSPGATESEFFIVAGGKPSGKAVPATDVVEKTFSALEKNTPSVVVGGANAVGAGLVKFFPKKTTISLVGKMFLPKEK</sequence>
<dbReference type="GeneID" id="80452107"/>
<dbReference type="AlphaFoldDB" id="A0A173LWV7"/>
<organism evidence="4 5">
    <name type="scientific">Aurantimicrobium minutum</name>
    <dbReference type="NCBI Taxonomy" id="708131"/>
    <lineage>
        <taxon>Bacteria</taxon>
        <taxon>Bacillati</taxon>
        <taxon>Actinomycetota</taxon>
        <taxon>Actinomycetes</taxon>
        <taxon>Micrococcales</taxon>
        <taxon>Microbacteriaceae</taxon>
        <taxon>Aurantimicrobium</taxon>
    </lineage>
</organism>
<evidence type="ECO:0000313" key="5">
    <source>
        <dbReference type="Proteomes" id="UP000243847"/>
    </source>
</evidence>
<dbReference type="PANTHER" id="PTHR43086:SF3">
    <property type="entry name" value="NADP-DEPENDENT 3-HYDROXY ACID DEHYDROGENASE YDFG"/>
    <property type="match status" value="1"/>
</dbReference>
<keyword evidence="2" id="KW-0560">Oxidoreductase</keyword>